<gene>
    <name evidence="2" type="ORF">GCM10011532_00530</name>
</gene>
<proteinExistence type="predicted"/>
<evidence type="ECO:0008006" key="4">
    <source>
        <dbReference type="Google" id="ProtNLM"/>
    </source>
</evidence>
<dbReference type="Proteomes" id="UP000605733">
    <property type="component" value="Unassembled WGS sequence"/>
</dbReference>
<dbReference type="EMBL" id="BMIX01000001">
    <property type="protein sequence ID" value="GGG21400.1"/>
    <property type="molecule type" value="Genomic_DNA"/>
</dbReference>
<comment type="caution">
    <text evidence="2">The sequence shown here is derived from an EMBL/GenBank/DDBJ whole genome shotgun (WGS) entry which is preliminary data.</text>
</comment>
<dbReference type="Pfam" id="PF12771">
    <property type="entry name" value="SusD-like_2"/>
    <property type="match status" value="1"/>
</dbReference>
<name>A0ABQ1WBU2_9FLAO</name>
<dbReference type="PROSITE" id="PS51257">
    <property type="entry name" value="PROKAR_LIPOPROTEIN"/>
    <property type="match status" value="1"/>
</dbReference>
<evidence type="ECO:0000313" key="3">
    <source>
        <dbReference type="Proteomes" id="UP000605733"/>
    </source>
</evidence>
<keyword evidence="1" id="KW-0732">Signal</keyword>
<sequence>MKYYKLTAVFFTVLFSMSLLVSCEYDDVNQDPTRPGGESVPLVAIVPAMQTQTHRNIGAVLGRYGGIIMQQWQGFDAQQLQYTSYVIGENDTNNPWDFGLYTGSMRDAADIIERATATEAPNTRGLAKIYMAINLGVATNVWGDVPYSEAFMGEENLTPKYDDQEELYGVLQTLLSEAITDLEAEDPAGIQGDLIGGSNDQWIATAHALKARFYIQQTSVKSDAAQQALTEAQMAMESNGGQLDFMWENTQNGGHPLALFGFQRPNTMIIGDFFADLMMEDPRMDLYMTPDEGDLFLYFDASNPNLFWAKLDSPSPVISYSELKFIEAEALERTGGDGSEALEEAIRANLAYLGVSAGDTEDYIGSVGDASIETIIIEKYKAMYGQAPIQVWNDYRRTGFPDITPDPNGENGNDPSGIIPRRLLYPISERQSNPDAYQAAIDAQGGHLLDDDIWVFPRN</sequence>
<dbReference type="InterPro" id="IPR041662">
    <property type="entry name" value="SusD-like_2"/>
</dbReference>
<feature type="signal peptide" evidence="1">
    <location>
        <begin position="1"/>
        <end position="21"/>
    </location>
</feature>
<protein>
    <recommendedName>
        <fullName evidence="4">SusD/RagB family nutrient-binding outer membrane lipoprotein</fullName>
    </recommendedName>
</protein>
<dbReference type="Gene3D" id="1.25.40.390">
    <property type="match status" value="1"/>
</dbReference>
<accession>A0ABQ1WBU2</accession>
<reference evidence="3" key="1">
    <citation type="journal article" date="2019" name="Int. J. Syst. Evol. Microbiol.">
        <title>The Global Catalogue of Microorganisms (GCM) 10K type strain sequencing project: providing services to taxonomists for standard genome sequencing and annotation.</title>
        <authorList>
            <consortium name="The Broad Institute Genomics Platform"/>
            <consortium name="The Broad Institute Genome Sequencing Center for Infectious Disease"/>
            <person name="Wu L."/>
            <person name="Ma J."/>
        </authorList>
    </citation>
    <scope>NUCLEOTIDE SEQUENCE [LARGE SCALE GENOMIC DNA]</scope>
    <source>
        <strain evidence="3">CGMCC 1.15422</strain>
    </source>
</reference>
<evidence type="ECO:0000313" key="2">
    <source>
        <dbReference type="EMBL" id="GGG21400.1"/>
    </source>
</evidence>
<dbReference type="RefSeq" id="WP_011710706.1">
    <property type="nucleotide sequence ID" value="NZ_BMIX01000001.1"/>
</dbReference>
<dbReference type="SUPFAM" id="SSF48452">
    <property type="entry name" value="TPR-like"/>
    <property type="match status" value="1"/>
</dbReference>
<dbReference type="InterPro" id="IPR011990">
    <property type="entry name" value="TPR-like_helical_dom_sf"/>
</dbReference>
<keyword evidence="3" id="KW-1185">Reference proteome</keyword>
<evidence type="ECO:0000256" key="1">
    <source>
        <dbReference type="SAM" id="SignalP"/>
    </source>
</evidence>
<organism evidence="2 3">
    <name type="scientific">Christiangramia forsetii</name>
    <dbReference type="NCBI Taxonomy" id="411153"/>
    <lineage>
        <taxon>Bacteria</taxon>
        <taxon>Pseudomonadati</taxon>
        <taxon>Bacteroidota</taxon>
        <taxon>Flavobacteriia</taxon>
        <taxon>Flavobacteriales</taxon>
        <taxon>Flavobacteriaceae</taxon>
        <taxon>Christiangramia</taxon>
    </lineage>
</organism>
<feature type="chain" id="PRO_5045789827" description="SusD/RagB family nutrient-binding outer membrane lipoprotein" evidence="1">
    <location>
        <begin position="22"/>
        <end position="459"/>
    </location>
</feature>